<feature type="region of interest" description="Disordered" evidence="1">
    <location>
        <begin position="1"/>
        <end position="29"/>
    </location>
</feature>
<dbReference type="Proteomes" id="UP000004221">
    <property type="component" value="Unassembled WGS sequence"/>
</dbReference>
<keyword evidence="3" id="KW-1185">Reference proteome</keyword>
<dbReference type="EMBL" id="CAGS01000167">
    <property type="protein sequence ID" value="CCF83582.1"/>
    <property type="molecule type" value="Genomic_DNA"/>
</dbReference>
<reference evidence="2 3" key="1">
    <citation type="journal article" date="2012" name="ISME J.">
        <title>Nitrification expanded: discovery, physiology and genomics of a nitrite-oxidizing bacterium from the phylum Chloroflexi.</title>
        <authorList>
            <person name="Sorokin D.Y."/>
            <person name="Lucker S."/>
            <person name="Vejmelkova D."/>
            <person name="Kostrikina N.A."/>
            <person name="Kleerebezem R."/>
            <person name="Rijpstra W.I."/>
            <person name="Damste J.S."/>
            <person name="Le Paslier D."/>
            <person name="Muyzer G."/>
            <person name="Wagner M."/>
            <person name="van Loosdrecht M.C."/>
            <person name="Daims H."/>
        </authorList>
    </citation>
    <scope>NUCLEOTIDE SEQUENCE [LARGE SCALE GENOMIC DNA]</scope>
    <source>
        <strain evidence="3">none</strain>
    </source>
</reference>
<sequence length="77" mass="7864">MGAPDDRTVPAAGAITPGTQAGASPSGRTPFRRGKILIADNCTQLAAVLNSVTLSGLVRTYTAFTVIINGYVLSRSG</sequence>
<gene>
    <name evidence="2" type="ORF">NITHO_2490005</name>
</gene>
<feature type="compositionally biased region" description="Polar residues" evidence="1">
    <location>
        <begin position="17"/>
        <end position="27"/>
    </location>
</feature>
<protein>
    <submittedName>
        <fullName evidence="2">Uncharacterized protein</fullName>
    </submittedName>
</protein>
<proteinExistence type="predicted"/>
<evidence type="ECO:0000313" key="2">
    <source>
        <dbReference type="EMBL" id="CCF83582.1"/>
    </source>
</evidence>
<name>I4EFX0_9BACT</name>
<organism evidence="2 3">
    <name type="scientific">Nitrolancea hollandica Lb</name>
    <dbReference type="NCBI Taxonomy" id="1129897"/>
    <lineage>
        <taxon>Bacteria</taxon>
        <taxon>Pseudomonadati</taxon>
        <taxon>Thermomicrobiota</taxon>
        <taxon>Thermomicrobia</taxon>
        <taxon>Sphaerobacterales</taxon>
        <taxon>Sphaerobacterineae</taxon>
        <taxon>Sphaerobacteraceae</taxon>
        <taxon>Nitrolancea</taxon>
    </lineage>
</organism>
<accession>I4EFX0</accession>
<evidence type="ECO:0000313" key="3">
    <source>
        <dbReference type="Proteomes" id="UP000004221"/>
    </source>
</evidence>
<comment type="caution">
    <text evidence="2">The sequence shown here is derived from an EMBL/GenBank/DDBJ whole genome shotgun (WGS) entry which is preliminary data.</text>
</comment>
<evidence type="ECO:0000256" key="1">
    <source>
        <dbReference type="SAM" id="MobiDB-lite"/>
    </source>
</evidence>
<dbReference type="AlphaFoldDB" id="I4EFX0"/>